<keyword evidence="6 8" id="KW-0472">Membrane</keyword>
<keyword evidence="12" id="KW-1185">Reference proteome</keyword>
<dbReference type="AlphaFoldDB" id="A0A4Z0W935"/>
<dbReference type="InterPro" id="IPR039426">
    <property type="entry name" value="TonB-dep_rcpt-like"/>
</dbReference>
<evidence type="ECO:0000256" key="6">
    <source>
        <dbReference type="ARBA" id="ARBA00023136"/>
    </source>
</evidence>
<keyword evidence="7 8" id="KW-0998">Cell outer membrane</keyword>
<dbReference type="PROSITE" id="PS50042">
    <property type="entry name" value="CNMP_BINDING_3"/>
    <property type="match status" value="1"/>
</dbReference>
<name>A0A4Z0W935_9GAMM</name>
<dbReference type="Gene3D" id="2.40.170.20">
    <property type="entry name" value="TonB-dependent receptor, beta-barrel domain"/>
    <property type="match status" value="1"/>
</dbReference>
<evidence type="ECO:0000313" key="11">
    <source>
        <dbReference type="EMBL" id="TGG90601.1"/>
    </source>
</evidence>
<comment type="caution">
    <text evidence="11">The sequence shown here is derived from an EMBL/GenBank/DDBJ whole genome shotgun (WGS) entry which is preliminary data.</text>
</comment>
<dbReference type="GO" id="GO:0015344">
    <property type="term" value="F:siderophore uptake transmembrane transporter activity"/>
    <property type="evidence" value="ECO:0007669"/>
    <property type="project" value="TreeGrafter"/>
</dbReference>
<proteinExistence type="inferred from homology"/>
<evidence type="ECO:0000256" key="5">
    <source>
        <dbReference type="ARBA" id="ARBA00023077"/>
    </source>
</evidence>
<evidence type="ECO:0000313" key="12">
    <source>
        <dbReference type="Proteomes" id="UP000297475"/>
    </source>
</evidence>
<comment type="similarity">
    <text evidence="8 9">Belongs to the TonB-dependent receptor family.</text>
</comment>
<accession>A0A4Z0W935</accession>
<dbReference type="Pfam" id="PF00593">
    <property type="entry name" value="TonB_dep_Rec_b-barrel"/>
    <property type="match status" value="1"/>
</dbReference>
<reference evidence="11 12" key="1">
    <citation type="submission" date="2019-04" db="EMBL/GenBank/DDBJ databases">
        <title>Natronospirillum operosus gen. nov., sp. nov., a haloalkaliphilic satellite isolated from decaying biomass of laboratory culture of cyanobacterium Geitlerinema sp. and proposal of Natronospirillaceae fam. nov. and Saccharospirillaceae fam. nov.</title>
        <authorList>
            <person name="Kevbrin V."/>
            <person name="Boltyanskaya Y."/>
            <person name="Koziaeva V."/>
            <person name="Grouzdev D.S."/>
            <person name="Park M."/>
            <person name="Cho J."/>
        </authorList>
    </citation>
    <scope>NUCLEOTIDE SEQUENCE [LARGE SCALE GENOMIC DNA]</scope>
    <source>
        <strain evidence="11 12">G-116</strain>
    </source>
</reference>
<protein>
    <submittedName>
        <fullName evidence="11">TonB-dependent receptor</fullName>
    </submittedName>
</protein>
<evidence type="ECO:0000256" key="1">
    <source>
        <dbReference type="ARBA" id="ARBA00004571"/>
    </source>
</evidence>
<feature type="domain" description="Cyclic nucleotide-binding" evidence="10">
    <location>
        <begin position="74"/>
        <end position="125"/>
    </location>
</feature>
<dbReference type="InterPro" id="IPR000531">
    <property type="entry name" value="Beta-barrel_TonB"/>
</dbReference>
<comment type="subcellular location">
    <subcellularLocation>
        <location evidence="1 8">Cell outer membrane</location>
        <topology evidence="1 8">Multi-pass membrane protein</topology>
    </subcellularLocation>
</comment>
<sequence length="685" mass="76717">MRSIIVCIHKINPAGSKIVTRRYRAGRIRALGLLLAAMTVTAAAEETALDTLVITGTRTEKSISDSPVQVTVLQREELEARQVNTVAEALRHIPGVQLGSIHGDEGEQVIMQGMQGDQVAVLIDGMPVSASTGSTVNLSRLNLNQVERIEVVRGATSALYGSDAMGGVVNIITAEPARPEGRVRWQGTSYGDLNTDDAALGLLGEQRLSLSGATGQIGPLSNRLSFDFRESYGSDRNPDVRTQDTFSGQTWSVDNRLSLEHGAHSWRLDTELFVTDLWRPVDEDGVPFNYTDETLRLAGALRWQRPSVLGDDIDSTTQARLERFDQTTTQDAILTDVTEREREAEMWLRSVSQQWDAQWGEHLLTLGMDYRYSSLEQTRTTQALDGTTSSTEEVSERSQQDFAFYVQDDFFVGDRLELLPGARAQWDEGFGFFLAPKLNLRWDPTWLEFPGATGHLRAGVGVGYRVPNLKERYYFFDHSQFGYQVRGNPDLDPEQNLSWQLGMALSGQRWSADFGVYLNQAENLIVTDLDEAASQQANLDIYRYQNIDEAEIRGMDAEGRLQLSPQWETRLAYSYTEARNRETDNRLPGRTPHVVTAGVEWQPLDRVQWLASARHHSRTWSDSDNTQRTPAWVDLGTVVNVEAGRHLELFAGGDNLLDEYQPLDTSGDRRPLIGRRVFAGVQGRF</sequence>
<dbReference type="InterPro" id="IPR036942">
    <property type="entry name" value="Beta-barrel_TonB_sf"/>
</dbReference>
<dbReference type="SUPFAM" id="SSF56935">
    <property type="entry name" value="Porins"/>
    <property type="match status" value="1"/>
</dbReference>
<dbReference type="Proteomes" id="UP000297475">
    <property type="component" value="Unassembled WGS sequence"/>
</dbReference>
<keyword evidence="5 9" id="KW-0798">TonB box</keyword>
<keyword evidence="4 8" id="KW-0812">Transmembrane</keyword>
<dbReference type="Pfam" id="PF07715">
    <property type="entry name" value="Plug"/>
    <property type="match status" value="1"/>
</dbReference>
<dbReference type="PANTHER" id="PTHR30069:SF37">
    <property type="entry name" value="FERRIC VIBRIOBACTIN RECEPTOR VIUA"/>
    <property type="match status" value="1"/>
</dbReference>
<dbReference type="InterPro" id="IPR012910">
    <property type="entry name" value="Plug_dom"/>
</dbReference>
<dbReference type="PANTHER" id="PTHR30069">
    <property type="entry name" value="TONB-DEPENDENT OUTER MEMBRANE RECEPTOR"/>
    <property type="match status" value="1"/>
</dbReference>
<dbReference type="CDD" id="cd01347">
    <property type="entry name" value="ligand_gated_channel"/>
    <property type="match status" value="1"/>
</dbReference>
<dbReference type="OrthoDB" id="5389752at2"/>
<organism evidence="11 12">
    <name type="scientific">Natronospirillum operosum</name>
    <dbReference type="NCBI Taxonomy" id="2759953"/>
    <lineage>
        <taxon>Bacteria</taxon>
        <taxon>Pseudomonadati</taxon>
        <taxon>Pseudomonadota</taxon>
        <taxon>Gammaproteobacteria</taxon>
        <taxon>Oceanospirillales</taxon>
        <taxon>Natronospirillaceae</taxon>
        <taxon>Natronospirillum</taxon>
    </lineage>
</organism>
<keyword evidence="2 8" id="KW-0813">Transport</keyword>
<gene>
    <name evidence="11" type="ORF">E4656_17890</name>
</gene>
<evidence type="ECO:0000256" key="9">
    <source>
        <dbReference type="RuleBase" id="RU003357"/>
    </source>
</evidence>
<evidence type="ECO:0000259" key="10">
    <source>
        <dbReference type="PROSITE" id="PS50042"/>
    </source>
</evidence>
<dbReference type="Gene3D" id="2.170.130.10">
    <property type="entry name" value="TonB-dependent receptor, plug domain"/>
    <property type="match status" value="1"/>
</dbReference>
<evidence type="ECO:0000256" key="8">
    <source>
        <dbReference type="PROSITE-ProRule" id="PRU01360"/>
    </source>
</evidence>
<dbReference type="PROSITE" id="PS52016">
    <property type="entry name" value="TONB_DEPENDENT_REC_3"/>
    <property type="match status" value="1"/>
</dbReference>
<dbReference type="GO" id="GO:0044718">
    <property type="term" value="P:siderophore transmembrane transport"/>
    <property type="evidence" value="ECO:0007669"/>
    <property type="project" value="TreeGrafter"/>
</dbReference>
<evidence type="ECO:0000256" key="3">
    <source>
        <dbReference type="ARBA" id="ARBA00022452"/>
    </source>
</evidence>
<evidence type="ECO:0000256" key="4">
    <source>
        <dbReference type="ARBA" id="ARBA00022692"/>
    </source>
</evidence>
<dbReference type="GO" id="GO:0009279">
    <property type="term" value="C:cell outer membrane"/>
    <property type="evidence" value="ECO:0007669"/>
    <property type="project" value="UniProtKB-SubCell"/>
</dbReference>
<dbReference type="EMBL" id="SRMF01000012">
    <property type="protein sequence ID" value="TGG90601.1"/>
    <property type="molecule type" value="Genomic_DNA"/>
</dbReference>
<keyword evidence="11" id="KW-0675">Receptor</keyword>
<evidence type="ECO:0000256" key="7">
    <source>
        <dbReference type="ARBA" id="ARBA00023237"/>
    </source>
</evidence>
<dbReference type="InterPro" id="IPR037066">
    <property type="entry name" value="Plug_dom_sf"/>
</dbReference>
<keyword evidence="3 8" id="KW-1134">Transmembrane beta strand</keyword>
<evidence type="ECO:0000256" key="2">
    <source>
        <dbReference type="ARBA" id="ARBA00022448"/>
    </source>
</evidence>
<dbReference type="InterPro" id="IPR000595">
    <property type="entry name" value="cNMP-bd_dom"/>
</dbReference>